<accession>A0A168L6K0</accession>
<evidence type="ECO:0000313" key="2">
    <source>
        <dbReference type="EMBL" id="HAT1685522.1"/>
    </source>
</evidence>
<protein>
    <recommendedName>
        <fullName evidence="6">Lipoprotein</fullName>
    </recommendedName>
</protein>
<evidence type="ECO:0000313" key="5">
    <source>
        <dbReference type="Proteomes" id="UP000673434"/>
    </source>
</evidence>
<dbReference type="RefSeq" id="WP_004102425.1">
    <property type="nucleotide sequence ID" value="NZ_ABFNOZ020000142.1"/>
</dbReference>
<sequence length="119" mass="13140">MKISLLAFIFITLTGCVDPGLVGIHPELRTSYFNGYKNEVASCLQSAAVNNDLLMQQDDSLPDGSYRYNILDAGGNTVAWVDIADFSGKQSTVSFYYARHNKDMYEAISSIIAQCKRVS</sequence>
<dbReference type="EMBL" id="DACSEO010000260">
    <property type="protein sequence ID" value="HAT1685522.1"/>
    <property type="molecule type" value="Genomic_DNA"/>
</dbReference>
<evidence type="ECO:0000313" key="3">
    <source>
        <dbReference type="EMBL" id="HAU4360431.1"/>
    </source>
</evidence>
<dbReference type="PROSITE" id="PS51257">
    <property type="entry name" value="PROKAR_LIPOPROTEIN"/>
    <property type="match status" value="1"/>
</dbReference>
<dbReference type="EMBL" id="ABNOCX020000005">
    <property type="protein sequence ID" value="EML7082766.1"/>
    <property type="molecule type" value="Genomic_DNA"/>
</dbReference>
<reference evidence="1" key="4">
    <citation type="submission" date="2024-02" db="EMBL/GenBank/DDBJ databases">
        <authorList>
            <consortium name="Clinical and Environmental Microbiology Branch: Whole genome sequencing antimicrobial resistance pathogens in the healthcare setting"/>
        </authorList>
    </citation>
    <scope>NUCLEOTIDE SEQUENCE</scope>
    <source>
        <strain evidence="1">2023BB-00086</strain>
    </source>
</reference>
<name>A0A168L6K0_KLEOX</name>
<dbReference type="EMBL" id="DACXIC010000120">
    <property type="protein sequence ID" value="HAU4360431.1"/>
    <property type="molecule type" value="Genomic_DNA"/>
</dbReference>
<dbReference type="Proteomes" id="UP000856143">
    <property type="component" value="Unassembled WGS sequence"/>
</dbReference>
<reference evidence="3" key="2">
    <citation type="submission" date="2019-09" db="EMBL/GenBank/DDBJ databases">
        <authorList>
            <consortium name="NCBI Pathogen Detection Project"/>
        </authorList>
    </citation>
    <scope>NUCLEOTIDE SEQUENCE</scope>
    <source>
        <strain evidence="3">AUSMDU00005748</strain>
        <strain evidence="2">R404</strain>
    </source>
</reference>
<dbReference type="OrthoDB" id="6520058at2"/>
<organism evidence="1">
    <name type="scientific">Klebsiella oxytoca</name>
    <dbReference type="NCBI Taxonomy" id="571"/>
    <lineage>
        <taxon>Bacteria</taxon>
        <taxon>Pseudomonadati</taxon>
        <taxon>Pseudomonadota</taxon>
        <taxon>Gammaproteobacteria</taxon>
        <taxon>Enterobacterales</taxon>
        <taxon>Enterobacteriaceae</taxon>
        <taxon>Klebsiella/Raoultella group</taxon>
        <taxon>Klebsiella</taxon>
    </lineage>
</organism>
<proteinExistence type="predicted"/>
<dbReference type="AlphaFoldDB" id="A0A168L6K0"/>
<evidence type="ECO:0000313" key="1">
    <source>
        <dbReference type="EMBL" id="EML7082766.1"/>
    </source>
</evidence>
<keyword evidence="5" id="KW-1185">Reference proteome</keyword>
<reference evidence="2" key="1">
    <citation type="journal article" date="2018" name="Genome Biol.">
        <title>SKESA: strategic k-mer extension for scrupulous assemblies.</title>
        <authorList>
            <person name="Souvorov A."/>
            <person name="Agarwala R."/>
            <person name="Lipman D.J."/>
        </authorList>
    </citation>
    <scope>NUCLEOTIDE SEQUENCE</scope>
    <source>
        <strain evidence="3">AUSMDU00005748</strain>
        <strain evidence="2">R404</strain>
    </source>
</reference>
<reference evidence="4 5" key="3">
    <citation type="submission" date="2021-03" db="EMBL/GenBank/DDBJ databases">
        <authorList>
            <person name="Stanton E."/>
        </authorList>
    </citation>
    <scope>NUCLEOTIDE SEQUENCE [LARGE SCALE GENOMIC DNA]</scope>
    <source>
        <strain evidence="4 5">2020EL-00037</strain>
    </source>
</reference>
<comment type="caution">
    <text evidence="1">The sequence shown here is derived from an EMBL/GenBank/DDBJ whole genome shotgun (WGS) entry which is preliminary data.</text>
</comment>
<gene>
    <name evidence="3" type="ORF">F6W21_29470</name>
    <name evidence="2" type="ORF">I8Y21_006394</name>
    <name evidence="4" type="ORF">J7S78_22405</name>
    <name evidence="1" type="ORF">RYF40_003230</name>
</gene>
<dbReference type="Proteomes" id="UP000673434">
    <property type="component" value="Unassembled WGS sequence"/>
</dbReference>
<dbReference type="GeneID" id="93284754"/>
<dbReference type="EMBL" id="JAGKON010000026">
    <property type="protein sequence ID" value="MBQ0602565.1"/>
    <property type="molecule type" value="Genomic_DNA"/>
</dbReference>
<dbReference type="Proteomes" id="UP000868497">
    <property type="component" value="Unassembled WGS sequence"/>
</dbReference>
<evidence type="ECO:0008006" key="6">
    <source>
        <dbReference type="Google" id="ProtNLM"/>
    </source>
</evidence>
<evidence type="ECO:0000313" key="4">
    <source>
        <dbReference type="EMBL" id="MBQ0602565.1"/>
    </source>
</evidence>